<gene>
    <name evidence="1" type="ORF">Sjap_019074</name>
</gene>
<proteinExistence type="predicted"/>
<dbReference type="EMBL" id="JBBNAE010000008">
    <property type="protein sequence ID" value="KAK9101820.1"/>
    <property type="molecule type" value="Genomic_DNA"/>
</dbReference>
<dbReference type="AlphaFoldDB" id="A0AAP0HZ64"/>
<dbReference type="Proteomes" id="UP001417504">
    <property type="component" value="Unassembled WGS sequence"/>
</dbReference>
<reference evidence="1 2" key="1">
    <citation type="submission" date="2024-01" db="EMBL/GenBank/DDBJ databases">
        <title>Genome assemblies of Stephania.</title>
        <authorList>
            <person name="Yang L."/>
        </authorList>
    </citation>
    <scope>NUCLEOTIDE SEQUENCE [LARGE SCALE GENOMIC DNA]</scope>
    <source>
        <strain evidence="1">QJT</strain>
        <tissue evidence="1">Leaf</tissue>
    </source>
</reference>
<accession>A0AAP0HZ64</accession>
<evidence type="ECO:0000313" key="2">
    <source>
        <dbReference type="Proteomes" id="UP001417504"/>
    </source>
</evidence>
<evidence type="ECO:0000313" key="1">
    <source>
        <dbReference type="EMBL" id="KAK9101820.1"/>
    </source>
</evidence>
<sequence length="55" mass="6073">MLVEFDALLQNNTWELVPRPADVNEVSFATNSISIALSHATKQDGLSMVSRNNQV</sequence>
<keyword evidence="2" id="KW-1185">Reference proteome</keyword>
<protein>
    <submittedName>
        <fullName evidence="1">Uncharacterized protein</fullName>
    </submittedName>
</protein>
<name>A0AAP0HZ64_9MAGN</name>
<organism evidence="1 2">
    <name type="scientific">Stephania japonica</name>
    <dbReference type="NCBI Taxonomy" id="461633"/>
    <lineage>
        <taxon>Eukaryota</taxon>
        <taxon>Viridiplantae</taxon>
        <taxon>Streptophyta</taxon>
        <taxon>Embryophyta</taxon>
        <taxon>Tracheophyta</taxon>
        <taxon>Spermatophyta</taxon>
        <taxon>Magnoliopsida</taxon>
        <taxon>Ranunculales</taxon>
        <taxon>Menispermaceae</taxon>
        <taxon>Menispermoideae</taxon>
        <taxon>Cissampelideae</taxon>
        <taxon>Stephania</taxon>
    </lineage>
</organism>
<comment type="caution">
    <text evidence="1">The sequence shown here is derived from an EMBL/GenBank/DDBJ whole genome shotgun (WGS) entry which is preliminary data.</text>
</comment>